<feature type="compositionally biased region" description="Acidic residues" evidence="1">
    <location>
        <begin position="1"/>
        <end position="18"/>
    </location>
</feature>
<reference evidence="2" key="1">
    <citation type="submission" date="2019-08" db="EMBL/GenBank/DDBJ databases">
        <authorList>
            <person name="Kucharzyk K."/>
            <person name="Murdoch R.W."/>
            <person name="Higgins S."/>
            <person name="Loffler F."/>
        </authorList>
    </citation>
    <scope>NUCLEOTIDE SEQUENCE</scope>
</reference>
<evidence type="ECO:0000313" key="2">
    <source>
        <dbReference type="EMBL" id="MPN39331.1"/>
    </source>
</evidence>
<dbReference type="AlphaFoldDB" id="A0A645HJY1"/>
<proteinExistence type="predicted"/>
<protein>
    <submittedName>
        <fullName evidence="2">Uncharacterized protein</fullName>
    </submittedName>
</protein>
<accession>A0A645HJY1</accession>
<dbReference type="EMBL" id="VSSQ01095083">
    <property type="protein sequence ID" value="MPN39331.1"/>
    <property type="molecule type" value="Genomic_DNA"/>
</dbReference>
<feature type="compositionally biased region" description="Basic and acidic residues" evidence="1">
    <location>
        <begin position="19"/>
        <end position="28"/>
    </location>
</feature>
<feature type="region of interest" description="Disordered" evidence="1">
    <location>
        <begin position="1"/>
        <end position="41"/>
    </location>
</feature>
<feature type="region of interest" description="Disordered" evidence="1">
    <location>
        <begin position="65"/>
        <end position="126"/>
    </location>
</feature>
<organism evidence="2">
    <name type="scientific">bioreactor metagenome</name>
    <dbReference type="NCBI Taxonomy" id="1076179"/>
    <lineage>
        <taxon>unclassified sequences</taxon>
        <taxon>metagenomes</taxon>
        <taxon>ecological metagenomes</taxon>
    </lineage>
</organism>
<sequence length="139" mass="15536">MALVEEEGAEEGAYDEVETERFTDGAEDQHEDDDDAEQRFRAEDADHCFRYRLDADVAAFQPFEELAHGEHDDGEQGQFERGQADGGGGVAQSQVLRQVEDDTEDEQRGDVVDDGGGQCVLGDRRVQHAEAVEQLDRHR</sequence>
<name>A0A645HJY1_9ZZZZ</name>
<evidence type="ECO:0000256" key="1">
    <source>
        <dbReference type="SAM" id="MobiDB-lite"/>
    </source>
</evidence>
<gene>
    <name evidence="2" type="ORF">SDC9_186859</name>
</gene>
<comment type="caution">
    <text evidence="2">The sequence shown here is derived from an EMBL/GenBank/DDBJ whole genome shotgun (WGS) entry which is preliminary data.</text>
</comment>